<dbReference type="CDD" id="cd06563">
    <property type="entry name" value="GH20_chitobiase-like"/>
    <property type="match status" value="1"/>
</dbReference>
<dbReference type="Gene3D" id="3.30.379.10">
    <property type="entry name" value="Chitobiase/beta-hexosaminidase domain 2-like"/>
    <property type="match status" value="1"/>
</dbReference>
<dbReference type="InterPro" id="IPR017853">
    <property type="entry name" value="GH"/>
</dbReference>
<evidence type="ECO:0000256" key="5">
    <source>
        <dbReference type="ARBA" id="ARBA00023295"/>
    </source>
</evidence>
<keyword evidence="4 8" id="KW-0378">Hydrolase</keyword>
<feature type="domain" description="Glycoside hydrolase family 20 catalytic" evidence="6">
    <location>
        <begin position="133"/>
        <end position="484"/>
    </location>
</feature>
<dbReference type="Gene3D" id="3.20.20.80">
    <property type="entry name" value="Glycosidases"/>
    <property type="match status" value="1"/>
</dbReference>
<protein>
    <recommendedName>
        <fullName evidence="3">beta-N-acetylhexosaminidase</fullName>
        <ecNumber evidence="3">3.2.1.52</ecNumber>
    </recommendedName>
</protein>
<dbReference type="Pfam" id="PF02838">
    <property type="entry name" value="Glyco_hydro_20b"/>
    <property type="match status" value="1"/>
</dbReference>
<dbReference type="EMBL" id="JDRS01000019">
    <property type="protein sequence ID" value="KDS92654.1"/>
    <property type="molecule type" value="Genomic_DNA"/>
</dbReference>
<dbReference type="Pfam" id="PF00728">
    <property type="entry name" value="Glyco_hydro_20"/>
    <property type="match status" value="1"/>
</dbReference>
<dbReference type="SUPFAM" id="SSF51445">
    <property type="entry name" value="(Trans)glycosidases"/>
    <property type="match status" value="1"/>
</dbReference>
<evidence type="ECO:0000259" key="7">
    <source>
        <dbReference type="Pfam" id="PF02838"/>
    </source>
</evidence>
<dbReference type="EC" id="3.2.1.52" evidence="3"/>
<evidence type="ECO:0000259" key="6">
    <source>
        <dbReference type="Pfam" id="PF00728"/>
    </source>
</evidence>
<dbReference type="PRINTS" id="PR00738">
    <property type="entry name" value="GLHYDRLASE20"/>
</dbReference>
<dbReference type="InterPro" id="IPR025705">
    <property type="entry name" value="Beta_hexosaminidase_sua/sub"/>
</dbReference>
<proteinExistence type="inferred from homology"/>
<keyword evidence="9" id="KW-1185">Reference proteome</keyword>
<evidence type="ECO:0000256" key="2">
    <source>
        <dbReference type="ARBA" id="ARBA00006285"/>
    </source>
</evidence>
<dbReference type="PIRSF" id="PIRSF001093">
    <property type="entry name" value="B-hxosamndse_ab_euk"/>
    <property type="match status" value="1"/>
</dbReference>
<feature type="domain" description="Beta-hexosaminidase bacterial type N-terminal" evidence="7">
    <location>
        <begin position="10"/>
        <end position="130"/>
    </location>
</feature>
<dbReference type="SUPFAM" id="SSF55545">
    <property type="entry name" value="beta-N-acetylhexosaminidase-like domain"/>
    <property type="match status" value="1"/>
</dbReference>
<comment type="caution">
    <text evidence="8">The sequence shown here is derived from an EMBL/GenBank/DDBJ whole genome shotgun (WGS) entry which is preliminary data.</text>
</comment>
<accession>A0ABR4SHL9</accession>
<evidence type="ECO:0000256" key="4">
    <source>
        <dbReference type="ARBA" id="ARBA00022801"/>
    </source>
</evidence>
<keyword evidence="5" id="KW-0326">Glycosidase</keyword>
<comment type="similarity">
    <text evidence="2">Belongs to the glycosyl hydrolase 20 family.</text>
</comment>
<dbReference type="GO" id="GO:0016787">
    <property type="term" value="F:hydrolase activity"/>
    <property type="evidence" value="ECO:0007669"/>
    <property type="project" value="UniProtKB-KW"/>
</dbReference>
<comment type="catalytic activity">
    <reaction evidence="1">
        <text>Hydrolysis of terminal non-reducing N-acetyl-D-hexosamine residues in N-acetyl-beta-D-hexosaminides.</text>
        <dbReference type="EC" id="3.2.1.52"/>
    </reaction>
</comment>
<dbReference type="PANTHER" id="PTHR22600">
    <property type="entry name" value="BETA-HEXOSAMINIDASE"/>
    <property type="match status" value="1"/>
</dbReference>
<dbReference type="InterPro" id="IPR015883">
    <property type="entry name" value="Glyco_hydro_20_cat"/>
</dbReference>
<dbReference type="InterPro" id="IPR015882">
    <property type="entry name" value="HEX_bac_N"/>
</dbReference>
<dbReference type="PANTHER" id="PTHR22600:SF57">
    <property type="entry name" value="BETA-N-ACETYLHEXOSAMINIDASE"/>
    <property type="match status" value="1"/>
</dbReference>
<reference evidence="8 9" key="1">
    <citation type="submission" date="2014-01" db="EMBL/GenBank/DDBJ databases">
        <title>Draft genome sequence of the multidrug-resistant clinical isolate Dermabacter hominis 1368.</title>
        <authorList>
            <person name="Albersmeier A."/>
            <person name="Bomholt C."/>
            <person name="Glaub A."/>
            <person name="Ruckert C."/>
            <person name="Soriano F."/>
            <person name="Fernandez-Natal I."/>
            <person name="Tauch A."/>
        </authorList>
    </citation>
    <scope>NUCLEOTIDE SEQUENCE [LARGE SCALE GENOMIC DNA]</scope>
    <source>
        <strain evidence="8 9">1368</strain>
    </source>
</reference>
<organism evidence="8 9">
    <name type="scientific">Dermabacter hominis 1368</name>
    <dbReference type="NCBI Taxonomy" id="1450519"/>
    <lineage>
        <taxon>Bacteria</taxon>
        <taxon>Bacillati</taxon>
        <taxon>Actinomycetota</taxon>
        <taxon>Actinomycetes</taxon>
        <taxon>Micrococcales</taxon>
        <taxon>Dermabacteraceae</taxon>
        <taxon>Dermabacter</taxon>
    </lineage>
</organism>
<name>A0ABR4SHL9_9MICO</name>
<evidence type="ECO:0000313" key="9">
    <source>
        <dbReference type="Proteomes" id="UP000030182"/>
    </source>
</evidence>
<evidence type="ECO:0000313" key="8">
    <source>
        <dbReference type="EMBL" id="KDS92654.1"/>
    </source>
</evidence>
<dbReference type="Proteomes" id="UP000030182">
    <property type="component" value="Unassembled WGS sequence"/>
</dbReference>
<gene>
    <name evidence="8" type="ORF">DHOM_09925</name>
</gene>
<dbReference type="InterPro" id="IPR029018">
    <property type="entry name" value="Hex-like_dom2"/>
</dbReference>
<sequence length="514" mass="56172">MDTGAADMRTLIPEPTTVRELDGHFSFPSPLPVTGGGHAADYLEERLSRAAGVRVCEGSGGVLFSRDDSLGDEAYRLRVSAEGIQIESADDRGAGWAVQTLLQLLPPAIYSSGPMESSSLVVPCVEIEDAPRYHWRGSHIDVARNFLPLEGLYRHLEVMAMHKLNVLHLHLTDDQGWRIPIEGFPKLIEKGSRRPGTLAGHQPPPDENDCDDVAEHDGIECGGYYTRDEITSLIERAGKLGIQVVPEIDMPGHMESVVAAYPELGCVPIEHPRTCWGISEHVLALTDEAVEFCRAVLTDVATLFPGSPIHVGGDECPGKEWGEHEASRATMERIGATTPAEAQAWFENEVCTHVLGMNRRVIAWDEVLDGTVPEGTTVMVWRKSEAVEAAMNAGFDAIAAPTEFTYFDYRQHSGEDHPLTIGGNLPLSKVAGLSDLLDAVGGEGKGELLGAQFQLWTEYVHDWVKAEYLLWPRGCSVAQQVWSGSAGNARELETMKAHLARLTARGLNWCRTAE</sequence>
<evidence type="ECO:0000256" key="1">
    <source>
        <dbReference type="ARBA" id="ARBA00001231"/>
    </source>
</evidence>
<evidence type="ECO:0000256" key="3">
    <source>
        <dbReference type="ARBA" id="ARBA00012663"/>
    </source>
</evidence>